<evidence type="ECO:0000256" key="1">
    <source>
        <dbReference type="SAM" id="MobiDB-lite"/>
    </source>
</evidence>
<sequence length="75" mass="7665">MDKAKADGKIEGEGSYSATADYNKRTAEFLKKGSVDSAARDAAQALDSDEADSLKAAEAKGKAGDPTGQGAARTK</sequence>
<dbReference type="RefSeq" id="WP_230552832.1">
    <property type="nucleotide sequence ID" value="NZ_JAJISD010000010.1"/>
</dbReference>
<keyword evidence="3" id="KW-1185">Reference proteome</keyword>
<feature type="compositionally biased region" description="Basic and acidic residues" evidence="1">
    <location>
        <begin position="52"/>
        <end position="63"/>
    </location>
</feature>
<gene>
    <name evidence="2" type="ORF">LJ725_21220</name>
</gene>
<evidence type="ECO:0008006" key="4">
    <source>
        <dbReference type="Google" id="ProtNLM"/>
    </source>
</evidence>
<accession>A0ABS8KZN0</accession>
<feature type="region of interest" description="Disordered" evidence="1">
    <location>
        <begin position="31"/>
        <end position="75"/>
    </location>
</feature>
<organism evidence="2 3">
    <name type="scientific">Reyranella aquatilis</name>
    <dbReference type="NCBI Taxonomy" id="2035356"/>
    <lineage>
        <taxon>Bacteria</taxon>
        <taxon>Pseudomonadati</taxon>
        <taxon>Pseudomonadota</taxon>
        <taxon>Alphaproteobacteria</taxon>
        <taxon>Hyphomicrobiales</taxon>
        <taxon>Reyranellaceae</taxon>
        <taxon>Reyranella</taxon>
    </lineage>
</organism>
<evidence type="ECO:0000313" key="3">
    <source>
        <dbReference type="Proteomes" id="UP001198862"/>
    </source>
</evidence>
<reference evidence="2 3" key="1">
    <citation type="submission" date="2021-11" db="EMBL/GenBank/DDBJ databases">
        <authorList>
            <person name="Lee D.-H."/>
            <person name="Kim S.-B."/>
        </authorList>
    </citation>
    <scope>NUCLEOTIDE SEQUENCE [LARGE SCALE GENOMIC DNA]</scope>
    <source>
        <strain evidence="2 3">KCTC 52223</strain>
    </source>
</reference>
<comment type="caution">
    <text evidence="2">The sequence shown here is derived from an EMBL/GenBank/DDBJ whole genome shotgun (WGS) entry which is preliminary data.</text>
</comment>
<evidence type="ECO:0000313" key="2">
    <source>
        <dbReference type="EMBL" id="MCC8431503.1"/>
    </source>
</evidence>
<name>A0ABS8KZN0_9HYPH</name>
<protein>
    <recommendedName>
        <fullName evidence="4">Antitoxin</fullName>
    </recommendedName>
</protein>
<proteinExistence type="predicted"/>
<dbReference type="Proteomes" id="UP001198862">
    <property type="component" value="Unassembled WGS sequence"/>
</dbReference>
<dbReference type="EMBL" id="JAJISD010000010">
    <property type="protein sequence ID" value="MCC8431503.1"/>
    <property type="molecule type" value="Genomic_DNA"/>
</dbReference>